<feature type="region of interest" description="Disordered" evidence="1">
    <location>
        <begin position="410"/>
        <end position="429"/>
    </location>
</feature>
<keyword evidence="3" id="KW-1185">Reference proteome</keyword>
<feature type="compositionally biased region" description="Basic and acidic residues" evidence="1">
    <location>
        <begin position="420"/>
        <end position="429"/>
    </location>
</feature>
<protein>
    <submittedName>
        <fullName evidence="2">S-adenosyl-L-methionine-dependent methyltransferase</fullName>
    </submittedName>
</protein>
<dbReference type="SUPFAM" id="SSF53335">
    <property type="entry name" value="S-adenosyl-L-methionine-dependent methyltransferases"/>
    <property type="match status" value="1"/>
</dbReference>
<dbReference type="GO" id="GO:0008168">
    <property type="term" value="F:methyltransferase activity"/>
    <property type="evidence" value="ECO:0007669"/>
    <property type="project" value="UniProtKB-KW"/>
</dbReference>
<dbReference type="GO" id="GO:0032259">
    <property type="term" value="P:methylation"/>
    <property type="evidence" value="ECO:0007669"/>
    <property type="project" value="UniProtKB-KW"/>
</dbReference>
<evidence type="ECO:0000256" key="1">
    <source>
        <dbReference type="SAM" id="MobiDB-lite"/>
    </source>
</evidence>
<dbReference type="InterPro" id="IPR029063">
    <property type="entry name" value="SAM-dependent_MTases_sf"/>
</dbReference>
<dbReference type="Gene3D" id="3.40.50.150">
    <property type="entry name" value="Vaccinia Virus protein VP39"/>
    <property type="match status" value="1"/>
</dbReference>
<evidence type="ECO:0000313" key="3">
    <source>
        <dbReference type="Proteomes" id="UP001146351"/>
    </source>
</evidence>
<comment type="caution">
    <text evidence="2">The sequence shown here is derived from an EMBL/GenBank/DDBJ whole genome shotgun (WGS) entry which is preliminary data.</text>
</comment>
<dbReference type="OrthoDB" id="2013972at2759"/>
<evidence type="ECO:0000313" key="2">
    <source>
        <dbReference type="EMBL" id="KAJ5180888.1"/>
    </source>
</evidence>
<reference evidence="2" key="1">
    <citation type="submission" date="2022-11" db="EMBL/GenBank/DDBJ databases">
        <authorList>
            <person name="Petersen C."/>
        </authorList>
    </citation>
    <scope>NUCLEOTIDE SEQUENCE</scope>
    <source>
        <strain evidence="2">IBT 21917</strain>
    </source>
</reference>
<dbReference type="Proteomes" id="UP001146351">
    <property type="component" value="Unassembled WGS sequence"/>
</dbReference>
<sequence length="429" mass="47945">MARARPRVMAPPTGLRSTILAPTGCAPKTTHPPPGHIFSSPPFESVSDHSSWLDPDEEEADPGFNCGDSQADTVSVSSTIYRGLVENGRRYQVIRENEYWLVSEGNMHDAGPVGSRLTVRRSPADDLQFESLEAGHAVAVVLESDMPNPYSDRPSEIAPSTFSISEPATGYGPSTSPTCFPAVRLAPILPAESRARSRPAAIVRGVDIFPPPVSWVPPNCILEVDDVVREWTWDDPFDFIHLRIMIGAFTPDEWDQVYRHCYQNLKPGGWIEQLELDAHLKSDDGSIVPDSMAATWGETTFGCAERSGRRIDTMFTMRASIEAAGFVNAQERDYKWPIGGWPKNRELKEAGLYNYQMWSSGIEGWGLWLLTKFGAPEPWPAERVHAYVGKIRSELQNPRVHGYQMARRVWAQKPMNEDPPQPKRERSDS</sequence>
<gene>
    <name evidence="2" type="ORF">N7492_004098</name>
</gene>
<keyword evidence="2" id="KW-0808">Transferase</keyword>
<reference evidence="2" key="2">
    <citation type="journal article" date="2023" name="IMA Fungus">
        <title>Comparative genomic study of the Penicillium genus elucidates a diverse pangenome and 15 lateral gene transfer events.</title>
        <authorList>
            <person name="Petersen C."/>
            <person name="Sorensen T."/>
            <person name="Nielsen M.R."/>
            <person name="Sondergaard T.E."/>
            <person name="Sorensen J.L."/>
            <person name="Fitzpatrick D.A."/>
            <person name="Frisvad J.C."/>
            <person name="Nielsen K.L."/>
        </authorList>
    </citation>
    <scope>NUCLEOTIDE SEQUENCE</scope>
    <source>
        <strain evidence="2">IBT 21917</strain>
    </source>
</reference>
<accession>A0A9W9IMJ3</accession>
<dbReference type="AlphaFoldDB" id="A0A9W9IMJ3"/>
<dbReference type="CDD" id="cd02440">
    <property type="entry name" value="AdoMet_MTases"/>
    <property type="match status" value="1"/>
</dbReference>
<proteinExistence type="predicted"/>
<name>A0A9W9IMJ3_9EURO</name>
<keyword evidence="2" id="KW-0489">Methyltransferase</keyword>
<dbReference type="EMBL" id="JAPQKO010000002">
    <property type="protein sequence ID" value="KAJ5180888.1"/>
    <property type="molecule type" value="Genomic_DNA"/>
</dbReference>
<feature type="region of interest" description="Disordered" evidence="1">
    <location>
        <begin position="1"/>
        <end position="71"/>
    </location>
</feature>
<organism evidence="2 3">
    <name type="scientific">Penicillium capsulatum</name>
    <dbReference type="NCBI Taxonomy" id="69766"/>
    <lineage>
        <taxon>Eukaryota</taxon>
        <taxon>Fungi</taxon>
        <taxon>Dikarya</taxon>
        <taxon>Ascomycota</taxon>
        <taxon>Pezizomycotina</taxon>
        <taxon>Eurotiomycetes</taxon>
        <taxon>Eurotiomycetidae</taxon>
        <taxon>Eurotiales</taxon>
        <taxon>Aspergillaceae</taxon>
        <taxon>Penicillium</taxon>
    </lineage>
</organism>